<keyword evidence="1 3" id="KW-0547">Nucleotide-binding</keyword>
<dbReference type="PANTHER" id="PTHR32120">
    <property type="entry name" value="SMALL RIBOSOMAL SUBUNIT BIOGENESIS GTPASE RSGA"/>
    <property type="match status" value="1"/>
</dbReference>
<evidence type="ECO:0000256" key="2">
    <source>
        <dbReference type="ARBA" id="ARBA00023134"/>
    </source>
</evidence>
<dbReference type="InterPro" id="IPR030378">
    <property type="entry name" value="G_CP_dom"/>
</dbReference>
<comment type="caution">
    <text evidence="6">The sequence shown here is derived from an EMBL/GenBank/DDBJ whole genome shotgun (WGS) entry which is preliminary data.</text>
</comment>
<dbReference type="PANTHER" id="PTHR32120:SF11">
    <property type="entry name" value="SMALL RIBOSOMAL SUBUNIT BIOGENESIS GTPASE RSGA 1, MITOCHONDRIAL-RELATED"/>
    <property type="match status" value="1"/>
</dbReference>
<feature type="binding site" evidence="3">
    <location>
        <begin position="121"/>
        <end position="124"/>
    </location>
    <ligand>
        <name>GTP</name>
        <dbReference type="ChEBI" id="CHEBI:37565"/>
    </ligand>
</feature>
<dbReference type="Gene3D" id="3.40.50.300">
    <property type="entry name" value="P-loop containing nucleotide triphosphate hydrolases"/>
    <property type="match status" value="1"/>
</dbReference>
<feature type="binding site" evidence="3">
    <location>
        <position position="272"/>
    </location>
    <ligand>
        <name>Zn(2+)</name>
        <dbReference type="ChEBI" id="CHEBI:29105"/>
    </ligand>
</feature>
<evidence type="ECO:0000313" key="7">
    <source>
        <dbReference type="Proteomes" id="UP000237350"/>
    </source>
</evidence>
<dbReference type="GO" id="GO:0046872">
    <property type="term" value="F:metal ion binding"/>
    <property type="evidence" value="ECO:0007669"/>
    <property type="project" value="UniProtKB-KW"/>
</dbReference>
<evidence type="ECO:0000259" key="5">
    <source>
        <dbReference type="PROSITE" id="PS51721"/>
    </source>
</evidence>
<dbReference type="SUPFAM" id="SSF52540">
    <property type="entry name" value="P-loop containing nucleoside triphosphate hydrolases"/>
    <property type="match status" value="1"/>
</dbReference>
<dbReference type="Pfam" id="PF03193">
    <property type="entry name" value="RsgA_GTPase"/>
    <property type="match status" value="1"/>
</dbReference>
<dbReference type="GO" id="GO:0005737">
    <property type="term" value="C:cytoplasm"/>
    <property type="evidence" value="ECO:0007669"/>
    <property type="project" value="UniProtKB-SubCell"/>
</dbReference>
<comment type="cofactor">
    <cofactor evidence="3">
        <name>Zn(2+)</name>
        <dbReference type="ChEBI" id="CHEBI:29105"/>
    </cofactor>
    <text evidence="3">Binds 1 zinc ion per subunit.</text>
</comment>
<organism evidence="6 7">
    <name type="scientific">Alkalispirochaeta sphaeroplastigenens</name>
    <dbReference type="NCBI Taxonomy" id="1187066"/>
    <lineage>
        <taxon>Bacteria</taxon>
        <taxon>Pseudomonadati</taxon>
        <taxon>Spirochaetota</taxon>
        <taxon>Spirochaetia</taxon>
        <taxon>Spirochaetales</taxon>
        <taxon>Spirochaetaceae</taxon>
        <taxon>Alkalispirochaeta</taxon>
    </lineage>
</organism>
<sequence>MWGANNIYSLRTPGGDIRENVRIKGKILPGTDPSEANPLAPGDLVTLVEEEGGVRILERQERRNVVHRWNRKRRKMQAIAANVDTVFVVAAPEDPPYRPNFVDRVLVMAEFAGIPAAVILNKADKETPPEVAHHLAILKGLGYPLYRTIAGDAARRLRREEDLPSFRRDTAGTVSVLVGRSGVGKSSLVNSLIPEAKLTTGDTSTKYQRGRHTTTLAKQVISLDPRAGGAMYIDTPGVREFDLLGYDCNEIAAGYREFLPFLPHCRMPGCTHLHEPDCSVLAALAEGEITRERYESYQRLALNILEERH</sequence>
<comment type="similarity">
    <text evidence="3">Belongs to the TRAFAC class YlqF/YawG GTPase family. RsgA subfamily.</text>
</comment>
<dbReference type="EMBL" id="LPWH01000004">
    <property type="protein sequence ID" value="POR05285.1"/>
    <property type="molecule type" value="Genomic_DNA"/>
</dbReference>
<dbReference type="GO" id="GO:0003924">
    <property type="term" value="F:GTPase activity"/>
    <property type="evidence" value="ECO:0007669"/>
    <property type="project" value="UniProtKB-UniRule"/>
</dbReference>
<feature type="domain" description="CP-type G" evidence="5">
    <location>
        <begin position="69"/>
        <end position="241"/>
    </location>
</feature>
<dbReference type="Proteomes" id="UP000237350">
    <property type="component" value="Unassembled WGS sequence"/>
</dbReference>
<keyword evidence="3" id="KW-0479">Metal-binding</keyword>
<dbReference type="InterPro" id="IPR004881">
    <property type="entry name" value="Ribosome_biogen_GTPase_RsgA"/>
</dbReference>
<keyword evidence="3" id="KW-0862">Zinc</keyword>
<evidence type="ECO:0000259" key="4">
    <source>
        <dbReference type="PROSITE" id="PS50936"/>
    </source>
</evidence>
<feature type="domain" description="EngC GTPase" evidence="4">
    <location>
        <begin position="81"/>
        <end position="239"/>
    </location>
</feature>
<dbReference type="PROSITE" id="PS51721">
    <property type="entry name" value="G_CP"/>
    <property type="match status" value="1"/>
</dbReference>
<comment type="subunit">
    <text evidence="3">Monomer. Associates with 30S ribosomal subunit, binds 16S rRNA.</text>
</comment>
<evidence type="ECO:0000256" key="1">
    <source>
        <dbReference type="ARBA" id="ARBA00022741"/>
    </source>
</evidence>
<dbReference type="InterPro" id="IPR027417">
    <property type="entry name" value="P-loop_NTPase"/>
</dbReference>
<dbReference type="GO" id="GO:0005525">
    <property type="term" value="F:GTP binding"/>
    <property type="evidence" value="ECO:0007669"/>
    <property type="project" value="UniProtKB-UniRule"/>
</dbReference>
<keyword evidence="7" id="KW-1185">Reference proteome</keyword>
<feature type="binding site" evidence="3">
    <location>
        <begin position="179"/>
        <end position="187"/>
    </location>
    <ligand>
        <name>GTP</name>
        <dbReference type="ChEBI" id="CHEBI:37565"/>
    </ligand>
</feature>
<dbReference type="GO" id="GO:0042274">
    <property type="term" value="P:ribosomal small subunit biogenesis"/>
    <property type="evidence" value="ECO:0007669"/>
    <property type="project" value="UniProtKB-UniRule"/>
</dbReference>
<dbReference type="HAMAP" id="MF_01820">
    <property type="entry name" value="GTPase_RsgA"/>
    <property type="match status" value="1"/>
</dbReference>
<accession>A0A2S4K0J2</accession>
<keyword evidence="2 3" id="KW-0342">GTP-binding</keyword>
<dbReference type="EC" id="3.6.1.-" evidence="3"/>
<dbReference type="PROSITE" id="PS50936">
    <property type="entry name" value="ENGC_GTPASE"/>
    <property type="match status" value="1"/>
</dbReference>
<keyword evidence="3" id="KW-0699">rRNA-binding</keyword>
<dbReference type="CDD" id="cd01854">
    <property type="entry name" value="YjeQ_EngC"/>
    <property type="match status" value="1"/>
</dbReference>
<dbReference type="GO" id="GO:0019843">
    <property type="term" value="F:rRNA binding"/>
    <property type="evidence" value="ECO:0007669"/>
    <property type="project" value="UniProtKB-KW"/>
</dbReference>
<dbReference type="Gene3D" id="1.10.40.50">
    <property type="entry name" value="Probable gtpase engc, domain 3"/>
    <property type="match status" value="1"/>
</dbReference>
<dbReference type="AlphaFoldDB" id="A0A2S4K0J2"/>
<evidence type="ECO:0000256" key="3">
    <source>
        <dbReference type="HAMAP-Rule" id="MF_01820"/>
    </source>
</evidence>
<feature type="binding site" evidence="3">
    <location>
        <position position="278"/>
    </location>
    <ligand>
        <name>Zn(2+)</name>
        <dbReference type="ChEBI" id="CHEBI:29105"/>
    </ligand>
</feature>
<feature type="binding site" evidence="3">
    <location>
        <position position="265"/>
    </location>
    <ligand>
        <name>Zn(2+)</name>
        <dbReference type="ChEBI" id="CHEBI:29105"/>
    </ligand>
</feature>
<dbReference type="InterPro" id="IPR010914">
    <property type="entry name" value="RsgA_GTPase_dom"/>
</dbReference>
<keyword evidence="3" id="KW-0378">Hydrolase</keyword>
<name>A0A2S4K0J2_9SPIO</name>
<proteinExistence type="inferred from homology"/>
<keyword evidence="3" id="KW-0694">RNA-binding</keyword>
<gene>
    <name evidence="3" type="primary">rsgA</name>
    <name evidence="6" type="ORF">AU468_02005</name>
</gene>
<comment type="subcellular location">
    <subcellularLocation>
        <location evidence="3">Cytoplasm</location>
    </subcellularLocation>
</comment>
<keyword evidence="3" id="KW-0690">Ribosome biogenesis</keyword>
<comment type="function">
    <text evidence="3">One of several proteins that assist in the late maturation steps of the functional core of the 30S ribosomal subunit. Helps release RbfA from mature subunits. May play a role in the assembly of ribosomal proteins into the subunit. Circularly permuted GTPase that catalyzes slow GTP hydrolysis, GTPase activity is stimulated by the 30S ribosomal subunit.</text>
</comment>
<evidence type="ECO:0000313" key="6">
    <source>
        <dbReference type="EMBL" id="POR05285.1"/>
    </source>
</evidence>
<keyword evidence="3" id="KW-0963">Cytoplasm</keyword>
<protein>
    <recommendedName>
        <fullName evidence="3">Small ribosomal subunit biogenesis GTPase RsgA</fullName>
        <ecNumber evidence="3">3.6.1.-</ecNumber>
    </recommendedName>
</protein>
<feature type="binding site" evidence="3">
    <location>
        <position position="270"/>
    </location>
    <ligand>
        <name>Zn(2+)</name>
        <dbReference type="ChEBI" id="CHEBI:29105"/>
    </ligand>
</feature>
<dbReference type="NCBIfam" id="TIGR00157">
    <property type="entry name" value="ribosome small subunit-dependent GTPase A"/>
    <property type="match status" value="1"/>
</dbReference>
<reference evidence="7" key="1">
    <citation type="submission" date="2015-12" db="EMBL/GenBank/DDBJ databases">
        <authorList>
            <person name="Lodha T.D."/>
            <person name="Chintalapati S."/>
            <person name="Chintalapati V.R."/>
            <person name="Sravanthi T."/>
        </authorList>
    </citation>
    <scope>NUCLEOTIDE SEQUENCE [LARGE SCALE GENOMIC DNA]</scope>
    <source>
        <strain evidence="7">JC133</strain>
    </source>
</reference>